<accession>A0A914XLQ7</accession>
<protein>
    <submittedName>
        <fullName evidence="3">F-box domain-containing protein</fullName>
    </submittedName>
</protein>
<feature type="compositionally biased region" description="Basic and acidic residues" evidence="1">
    <location>
        <begin position="79"/>
        <end position="92"/>
    </location>
</feature>
<name>A0A914XLQ7_9BILA</name>
<evidence type="ECO:0000313" key="2">
    <source>
        <dbReference type="Proteomes" id="UP000887566"/>
    </source>
</evidence>
<organism evidence="2 3">
    <name type="scientific">Plectus sambesii</name>
    <dbReference type="NCBI Taxonomy" id="2011161"/>
    <lineage>
        <taxon>Eukaryota</taxon>
        <taxon>Metazoa</taxon>
        <taxon>Ecdysozoa</taxon>
        <taxon>Nematoda</taxon>
        <taxon>Chromadorea</taxon>
        <taxon>Plectida</taxon>
        <taxon>Plectina</taxon>
        <taxon>Plectoidea</taxon>
        <taxon>Plectidae</taxon>
        <taxon>Plectus</taxon>
    </lineage>
</organism>
<dbReference type="Proteomes" id="UP000887566">
    <property type="component" value="Unplaced"/>
</dbReference>
<reference evidence="3" key="1">
    <citation type="submission" date="2022-11" db="UniProtKB">
        <authorList>
            <consortium name="WormBaseParasite"/>
        </authorList>
    </citation>
    <scope>IDENTIFICATION</scope>
</reference>
<feature type="region of interest" description="Disordered" evidence="1">
    <location>
        <begin position="71"/>
        <end position="92"/>
    </location>
</feature>
<dbReference type="WBParaSite" id="PSAMB.scaffold845size40324.g9228.t2">
    <property type="protein sequence ID" value="PSAMB.scaffold845size40324.g9228.t2"/>
    <property type="gene ID" value="PSAMB.scaffold845size40324.g9228"/>
</dbReference>
<sequence>MSMTAHEAEVARLQAEIDRLGLMVTDFNERIVCGRLTGELPDNFLEQFNQLPDRPLEQVLRFLPARQSPAAILSSSTTDHQKMQQYHAEEGK</sequence>
<proteinExistence type="predicted"/>
<evidence type="ECO:0000256" key="1">
    <source>
        <dbReference type="SAM" id="MobiDB-lite"/>
    </source>
</evidence>
<keyword evidence="2" id="KW-1185">Reference proteome</keyword>
<dbReference type="AlphaFoldDB" id="A0A914XLQ7"/>
<evidence type="ECO:0000313" key="3">
    <source>
        <dbReference type="WBParaSite" id="PSAMB.scaffold845size40324.g9228.t2"/>
    </source>
</evidence>